<sequence length="71" mass="7509">MLCARTRPKLSGRMPSRMYSTYASSMAIRMCAGTASTKRASASGPTTVEVGLLGLHTKISRVRSVTVASMA</sequence>
<evidence type="ECO:0000313" key="2">
    <source>
        <dbReference type="EMBL" id="COZ78740.1"/>
    </source>
</evidence>
<dbReference type="AlphaFoldDB" id="A0A655IEN7"/>
<evidence type="ECO:0000313" key="1">
    <source>
        <dbReference type="EMBL" id="COV83679.1"/>
    </source>
</evidence>
<name>A0A655IEN7_MYCTX</name>
<accession>A0A655IEN7</accession>
<reference evidence="3 4" key="2">
    <citation type="submission" date="2015-03" db="EMBL/GenBank/DDBJ databases">
        <authorList>
            <consortium name="Pathogen Informatics"/>
        </authorList>
    </citation>
    <scope>NUCLEOTIDE SEQUENCE [LARGE SCALE GENOMIC DNA]</scope>
    <source>
        <strain evidence="1 4">M09401471</strain>
        <strain evidence="3">N09902308</strain>
    </source>
</reference>
<reference evidence="2" key="1">
    <citation type="submission" date="2015-03" db="EMBL/GenBank/DDBJ databases">
        <authorList>
            <consortium name="Pathogen Informatics"/>
            <person name="Murphy D."/>
        </authorList>
    </citation>
    <scope>NUCLEOTIDE SEQUENCE</scope>
    <source>
        <strain evidence="2">N09902308</strain>
    </source>
</reference>
<dbReference type="EMBL" id="CSBK01002398">
    <property type="protein sequence ID" value="COZ78740.1"/>
    <property type="molecule type" value="Genomic_DNA"/>
</dbReference>
<organism evidence="1 4">
    <name type="scientific">Mycobacterium tuberculosis</name>
    <dbReference type="NCBI Taxonomy" id="1773"/>
    <lineage>
        <taxon>Bacteria</taxon>
        <taxon>Bacillati</taxon>
        <taxon>Actinomycetota</taxon>
        <taxon>Actinomycetes</taxon>
        <taxon>Mycobacteriales</taxon>
        <taxon>Mycobacteriaceae</taxon>
        <taxon>Mycobacterium</taxon>
        <taxon>Mycobacterium tuberculosis complex</taxon>
    </lineage>
</organism>
<proteinExistence type="predicted"/>
<dbReference type="Proteomes" id="UP000044938">
    <property type="component" value="Unassembled WGS sequence"/>
</dbReference>
<gene>
    <name evidence="1" type="ORF">ERS007720_01019</name>
    <name evidence="2" type="ORF">ERS007739_04131</name>
</gene>
<evidence type="ECO:0000313" key="4">
    <source>
        <dbReference type="Proteomes" id="UP000044938"/>
    </source>
</evidence>
<dbReference type="EMBL" id="CSAJ01000090">
    <property type="protein sequence ID" value="COV83679.1"/>
    <property type="molecule type" value="Genomic_DNA"/>
</dbReference>
<protein>
    <submittedName>
        <fullName evidence="1">Uncharacterized protein</fullName>
    </submittedName>
</protein>
<dbReference type="Proteomes" id="UP000039021">
    <property type="component" value="Unassembled WGS sequence"/>
</dbReference>
<evidence type="ECO:0000313" key="3">
    <source>
        <dbReference type="Proteomes" id="UP000039021"/>
    </source>
</evidence>